<feature type="domain" description="RNase H type-1" evidence="1">
    <location>
        <begin position="11"/>
        <end position="122"/>
    </location>
</feature>
<dbReference type="EMBL" id="CABIKO010000333">
    <property type="protein sequence ID" value="VVA34442.1"/>
    <property type="molecule type" value="Genomic_DNA"/>
</dbReference>
<dbReference type="Proteomes" id="UP000327085">
    <property type="component" value="Chromosome 6"/>
</dbReference>
<sequence length="140" mass="14956">MPPCNDFVKVNVNASWKQGMDVGSVGVIIRRTDGSFLASFSGLTNASSSIDAETSSILEGCKFALHEGLNNVIIEFDSREAISSVHGSIARGRTANLAADHLAKLSSSRILTFVWVNRPPSSLTDILNKNDLPCLPPQNG</sequence>
<dbReference type="PANTHER" id="PTHR47074:SF73">
    <property type="entry name" value="OS04G0448401 PROTEIN"/>
    <property type="match status" value="1"/>
</dbReference>
<dbReference type="GO" id="GO:0003676">
    <property type="term" value="F:nucleic acid binding"/>
    <property type="evidence" value="ECO:0007669"/>
    <property type="project" value="InterPro"/>
</dbReference>
<reference evidence="3" key="1">
    <citation type="journal article" date="2020" name="Plant J.">
        <title>Transposons played a major role in the diversification between the closely related almond and peach genomes: results from the almond genome sequence.</title>
        <authorList>
            <person name="Alioto T."/>
            <person name="Alexiou K.G."/>
            <person name="Bardil A."/>
            <person name="Barteri F."/>
            <person name="Castanera R."/>
            <person name="Cruz F."/>
            <person name="Dhingra A."/>
            <person name="Duval H."/>
            <person name="Fernandez I Marti A."/>
            <person name="Frias L."/>
            <person name="Galan B."/>
            <person name="Garcia J.L."/>
            <person name="Howad W."/>
            <person name="Gomez-Garrido J."/>
            <person name="Gut M."/>
            <person name="Julca I."/>
            <person name="Morata J."/>
            <person name="Puigdomenech P."/>
            <person name="Ribeca P."/>
            <person name="Rubio Cabetas M.J."/>
            <person name="Vlasova A."/>
            <person name="Wirthensohn M."/>
            <person name="Garcia-Mas J."/>
            <person name="Gabaldon T."/>
            <person name="Casacuberta J.M."/>
            <person name="Arus P."/>
        </authorList>
    </citation>
    <scope>NUCLEOTIDE SEQUENCE [LARGE SCALE GENOMIC DNA]</scope>
    <source>
        <strain evidence="3">cv. Texas</strain>
    </source>
</reference>
<accession>A0A5E4G494</accession>
<dbReference type="GO" id="GO:0004523">
    <property type="term" value="F:RNA-DNA hybrid ribonuclease activity"/>
    <property type="evidence" value="ECO:0007669"/>
    <property type="project" value="InterPro"/>
</dbReference>
<dbReference type="InterPro" id="IPR052929">
    <property type="entry name" value="RNase_H-like_EbsB-rel"/>
</dbReference>
<dbReference type="OMA" id="CKFALHE"/>
<protein>
    <submittedName>
        <fullName evidence="2">PREDICTED: reverse mRNAase</fullName>
    </submittedName>
</protein>
<dbReference type="SUPFAM" id="SSF53098">
    <property type="entry name" value="Ribonuclease H-like"/>
    <property type="match status" value="1"/>
</dbReference>
<dbReference type="CDD" id="cd06222">
    <property type="entry name" value="RNase_H_like"/>
    <property type="match status" value="1"/>
</dbReference>
<dbReference type="InterPro" id="IPR036397">
    <property type="entry name" value="RNaseH_sf"/>
</dbReference>
<dbReference type="InParanoid" id="A0A5E4G494"/>
<organism evidence="2 3">
    <name type="scientific">Prunus dulcis</name>
    <name type="common">Almond</name>
    <name type="synonym">Amygdalus dulcis</name>
    <dbReference type="NCBI Taxonomy" id="3755"/>
    <lineage>
        <taxon>Eukaryota</taxon>
        <taxon>Viridiplantae</taxon>
        <taxon>Streptophyta</taxon>
        <taxon>Embryophyta</taxon>
        <taxon>Tracheophyta</taxon>
        <taxon>Spermatophyta</taxon>
        <taxon>Magnoliopsida</taxon>
        <taxon>eudicotyledons</taxon>
        <taxon>Gunneridae</taxon>
        <taxon>Pentapetalae</taxon>
        <taxon>rosids</taxon>
        <taxon>fabids</taxon>
        <taxon>Rosales</taxon>
        <taxon>Rosaceae</taxon>
        <taxon>Amygdaloideae</taxon>
        <taxon>Amygdaleae</taxon>
        <taxon>Prunus</taxon>
    </lineage>
</organism>
<evidence type="ECO:0000259" key="1">
    <source>
        <dbReference type="Pfam" id="PF13456"/>
    </source>
</evidence>
<dbReference type="AlphaFoldDB" id="A0A5E4G494"/>
<gene>
    <name evidence="2" type="ORF">ALMOND_2B001537</name>
</gene>
<dbReference type="Pfam" id="PF13456">
    <property type="entry name" value="RVT_3"/>
    <property type="match status" value="1"/>
</dbReference>
<evidence type="ECO:0000313" key="2">
    <source>
        <dbReference type="EMBL" id="VVA34442.1"/>
    </source>
</evidence>
<proteinExistence type="predicted"/>
<dbReference type="InterPro" id="IPR012337">
    <property type="entry name" value="RNaseH-like_sf"/>
</dbReference>
<name>A0A5E4G494_PRUDU</name>
<evidence type="ECO:0000313" key="3">
    <source>
        <dbReference type="Proteomes" id="UP000327085"/>
    </source>
</evidence>
<dbReference type="InterPro" id="IPR044730">
    <property type="entry name" value="RNase_H-like_dom_plant"/>
</dbReference>
<dbReference type="Gramene" id="VVA34442">
    <property type="protein sequence ID" value="VVA34442"/>
    <property type="gene ID" value="Prudul26B001537"/>
</dbReference>
<dbReference type="PANTHER" id="PTHR47074">
    <property type="entry name" value="BNAC02G40300D PROTEIN"/>
    <property type="match status" value="1"/>
</dbReference>
<dbReference type="Gene3D" id="3.30.420.10">
    <property type="entry name" value="Ribonuclease H-like superfamily/Ribonuclease H"/>
    <property type="match status" value="1"/>
</dbReference>
<dbReference type="InterPro" id="IPR002156">
    <property type="entry name" value="RNaseH_domain"/>
</dbReference>